<name>A0A4R7RK50_9BACT</name>
<proteinExistence type="predicted"/>
<keyword evidence="3" id="KW-1185">Reference proteome</keyword>
<sequence length="129" mass="14391">MKTRLEDLIQKASVAQPPDTLSRSSWTPYLPIIRILMEERAHTLMAAVEWLVGQGEIPADRQAMAYRALRQILARREAKKHRQQARLQRQFQVPPRPPAAASALPGPVPQTPPPAVLSTLAETLPAYAQ</sequence>
<evidence type="ECO:0000256" key="1">
    <source>
        <dbReference type="SAM" id="MobiDB-lite"/>
    </source>
</evidence>
<evidence type="ECO:0000313" key="3">
    <source>
        <dbReference type="Proteomes" id="UP000295662"/>
    </source>
</evidence>
<comment type="caution">
    <text evidence="2">The sequence shown here is derived from an EMBL/GenBank/DDBJ whole genome shotgun (WGS) entry which is preliminary data.</text>
</comment>
<dbReference type="Proteomes" id="UP000295662">
    <property type="component" value="Unassembled WGS sequence"/>
</dbReference>
<feature type="region of interest" description="Disordered" evidence="1">
    <location>
        <begin position="77"/>
        <end position="116"/>
    </location>
</feature>
<reference evidence="2 3" key="1">
    <citation type="submission" date="2019-03" db="EMBL/GenBank/DDBJ databases">
        <title>Genomic Encyclopedia of Archaeal and Bacterial Type Strains, Phase II (KMG-II): from individual species to whole genera.</title>
        <authorList>
            <person name="Goeker M."/>
        </authorList>
    </citation>
    <scope>NUCLEOTIDE SEQUENCE [LARGE SCALE GENOMIC DNA]</scope>
    <source>
        <strain evidence="2 3">ATCC 25309</strain>
    </source>
</reference>
<dbReference type="EMBL" id="SOCA01000012">
    <property type="protein sequence ID" value="TDU64076.1"/>
    <property type="molecule type" value="Genomic_DNA"/>
</dbReference>
<evidence type="ECO:0000313" key="2">
    <source>
        <dbReference type="EMBL" id="TDU64076.1"/>
    </source>
</evidence>
<protein>
    <submittedName>
        <fullName evidence="2">Uncharacterized protein</fullName>
    </submittedName>
</protein>
<dbReference type="RefSeq" id="WP_133797245.1">
    <property type="nucleotide sequence ID" value="NZ_SOCA01000012.1"/>
</dbReference>
<gene>
    <name evidence="2" type="ORF">EI77_04260</name>
</gene>
<organism evidence="2 3">
    <name type="scientific">Prosthecobacter fusiformis</name>
    <dbReference type="NCBI Taxonomy" id="48464"/>
    <lineage>
        <taxon>Bacteria</taxon>
        <taxon>Pseudomonadati</taxon>
        <taxon>Verrucomicrobiota</taxon>
        <taxon>Verrucomicrobiia</taxon>
        <taxon>Verrucomicrobiales</taxon>
        <taxon>Verrucomicrobiaceae</taxon>
        <taxon>Prosthecobacter</taxon>
    </lineage>
</organism>
<accession>A0A4R7RK50</accession>
<feature type="compositionally biased region" description="Pro residues" evidence="1">
    <location>
        <begin position="106"/>
        <end position="115"/>
    </location>
</feature>
<dbReference type="AlphaFoldDB" id="A0A4R7RK50"/>